<comment type="subcellular location">
    <subcellularLocation>
        <location evidence="7">Cytoplasm</location>
    </subcellularLocation>
</comment>
<dbReference type="GO" id="GO:0004521">
    <property type="term" value="F:RNA endonuclease activity"/>
    <property type="evidence" value="ECO:0007669"/>
    <property type="project" value="UniProtKB-UniRule"/>
</dbReference>
<name>A0A2M7ALF2_UNCKA</name>
<keyword evidence="6 7" id="KW-0862">Zinc</keyword>
<dbReference type="InterPro" id="IPR023091">
    <property type="entry name" value="MetalPrtase_cat_dom_sf_prd"/>
</dbReference>
<feature type="binding site" evidence="7">
    <location>
        <position position="88"/>
    </location>
    <ligand>
        <name>Zn(2+)</name>
        <dbReference type="ChEBI" id="CHEBI:29105"/>
        <note>catalytic</note>
    </ligand>
</feature>
<dbReference type="GO" id="GO:0008270">
    <property type="term" value="F:zinc ion binding"/>
    <property type="evidence" value="ECO:0007669"/>
    <property type="project" value="UniProtKB-UniRule"/>
</dbReference>
<dbReference type="Gene3D" id="3.40.390.30">
    <property type="entry name" value="Metalloproteases ('zincins'), catalytic domain"/>
    <property type="match status" value="1"/>
</dbReference>
<evidence type="ECO:0000313" key="8">
    <source>
        <dbReference type="EMBL" id="PIU68195.1"/>
    </source>
</evidence>
<dbReference type="GO" id="GO:0005737">
    <property type="term" value="C:cytoplasm"/>
    <property type="evidence" value="ECO:0007669"/>
    <property type="project" value="UniProtKB-SubCell"/>
</dbReference>
<keyword evidence="7" id="KW-0690">Ribosome biogenesis</keyword>
<evidence type="ECO:0000256" key="4">
    <source>
        <dbReference type="ARBA" id="ARBA00022759"/>
    </source>
</evidence>
<comment type="function">
    <text evidence="7">Single strand-specific metallo-endoribonuclease involved in late-stage 70S ribosome quality control and in maturation of the 3' terminus of the 16S rRNA.</text>
</comment>
<evidence type="ECO:0000256" key="1">
    <source>
        <dbReference type="ARBA" id="ARBA00010875"/>
    </source>
</evidence>
<dbReference type="EC" id="3.1.-.-" evidence="7"/>
<dbReference type="PANTHER" id="PTHR46986:SF1">
    <property type="entry name" value="ENDORIBONUCLEASE YBEY, CHLOROPLASTIC"/>
    <property type="match status" value="1"/>
</dbReference>
<evidence type="ECO:0000256" key="3">
    <source>
        <dbReference type="ARBA" id="ARBA00022723"/>
    </source>
</evidence>
<keyword evidence="7" id="KW-0698">rRNA processing</keyword>
<feature type="binding site" evidence="7">
    <location>
        <position position="84"/>
    </location>
    <ligand>
        <name>Zn(2+)</name>
        <dbReference type="ChEBI" id="CHEBI:29105"/>
        <note>catalytic</note>
    </ligand>
</feature>
<dbReference type="NCBIfam" id="TIGR00043">
    <property type="entry name" value="rRNA maturation RNase YbeY"/>
    <property type="match status" value="1"/>
</dbReference>
<evidence type="ECO:0000313" key="9">
    <source>
        <dbReference type="Proteomes" id="UP000229916"/>
    </source>
</evidence>
<sequence length="126" mass="14618">MIPKDTKKINLSFAVFNDRKMKSLNQQYFKRKNPTDVIAFNLNEKVDPQTYLLGELVISYPQLKRQAKKYQVSVAEELARVVAHGVLHLMGYGDETVRQRKDMTIIEDQVIERLKKDPDGTIKKLP</sequence>
<comment type="caution">
    <text evidence="8">The sequence shown here is derived from an EMBL/GenBank/DDBJ whole genome shotgun (WGS) entry which is preliminary data.</text>
</comment>
<organism evidence="8 9">
    <name type="scientific">candidate division WWE3 bacterium CG06_land_8_20_14_3_00_42_16</name>
    <dbReference type="NCBI Taxonomy" id="1975083"/>
    <lineage>
        <taxon>Bacteria</taxon>
        <taxon>Katanobacteria</taxon>
    </lineage>
</organism>
<dbReference type="HAMAP" id="MF_00009">
    <property type="entry name" value="Endoribonucl_YbeY"/>
    <property type="match status" value="1"/>
</dbReference>
<reference evidence="9" key="1">
    <citation type="submission" date="2017-09" db="EMBL/GenBank/DDBJ databases">
        <title>Depth-based differentiation of microbial function through sediment-hosted aquifers and enrichment of novel symbionts in the deep terrestrial subsurface.</title>
        <authorList>
            <person name="Probst A.J."/>
            <person name="Ladd B."/>
            <person name="Jarett J.K."/>
            <person name="Geller-Mcgrath D.E."/>
            <person name="Sieber C.M.K."/>
            <person name="Emerson J.B."/>
            <person name="Anantharaman K."/>
            <person name="Thomas B.C."/>
            <person name="Malmstrom R."/>
            <person name="Stieglmeier M."/>
            <person name="Klingl A."/>
            <person name="Woyke T."/>
            <person name="Ryan C.M."/>
            <person name="Banfield J.F."/>
        </authorList>
    </citation>
    <scope>NUCLEOTIDE SEQUENCE [LARGE SCALE GENOMIC DNA]</scope>
</reference>
<dbReference type="PANTHER" id="PTHR46986">
    <property type="entry name" value="ENDORIBONUCLEASE YBEY, CHLOROPLASTIC"/>
    <property type="match status" value="1"/>
</dbReference>
<keyword evidence="5 7" id="KW-0378">Hydrolase</keyword>
<dbReference type="AlphaFoldDB" id="A0A2M7ALF2"/>
<keyword evidence="4 7" id="KW-0255">Endonuclease</keyword>
<dbReference type="InterPro" id="IPR002036">
    <property type="entry name" value="YbeY"/>
</dbReference>
<keyword evidence="7" id="KW-0963">Cytoplasm</keyword>
<evidence type="ECO:0000256" key="2">
    <source>
        <dbReference type="ARBA" id="ARBA00022722"/>
    </source>
</evidence>
<comment type="similarity">
    <text evidence="1 7">Belongs to the endoribonuclease YbeY family.</text>
</comment>
<dbReference type="GO" id="GO:0006364">
    <property type="term" value="P:rRNA processing"/>
    <property type="evidence" value="ECO:0007669"/>
    <property type="project" value="UniProtKB-UniRule"/>
</dbReference>
<dbReference type="SUPFAM" id="SSF55486">
    <property type="entry name" value="Metalloproteases ('zincins'), catalytic domain"/>
    <property type="match status" value="1"/>
</dbReference>
<dbReference type="GO" id="GO:0004222">
    <property type="term" value="F:metalloendopeptidase activity"/>
    <property type="evidence" value="ECO:0007669"/>
    <property type="project" value="InterPro"/>
</dbReference>
<evidence type="ECO:0000256" key="7">
    <source>
        <dbReference type="HAMAP-Rule" id="MF_00009"/>
    </source>
</evidence>
<dbReference type="Proteomes" id="UP000229916">
    <property type="component" value="Unassembled WGS sequence"/>
</dbReference>
<accession>A0A2M7ALF2</accession>
<proteinExistence type="inferred from homology"/>
<comment type="cofactor">
    <cofactor evidence="7">
        <name>Zn(2+)</name>
        <dbReference type="ChEBI" id="CHEBI:29105"/>
    </cofactor>
    <text evidence="7">Binds 1 zinc ion.</text>
</comment>
<keyword evidence="3 7" id="KW-0479">Metal-binding</keyword>
<feature type="binding site" evidence="7">
    <location>
        <position position="94"/>
    </location>
    <ligand>
        <name>Zn(2+)</name>
        <dbReference type="ChEBI" id="CHEBI:29105"/>
        <note>catalytic</note>
    </ligand>
</feature>
<gene>
    <name evidence="7 8" type="primary">ybeY</name>
    <name evidence="8" type="ORF">COS81_04855</name>
</gene>
<protein>
    <recommendedName>
        <fullName evidence="7">Endoribonuclease YbeY</fullName>
        <ecNumber evidence="7">3.1.-.-</ecNumber>
    </recommendedName>
</protein>
<evidence type="ECO:0000256" key="6">
    <source>
        <dbReference type="ARBA" id="ARBA00022833"/>
    </source>
</evidence>
<dbReference type="InterPro" id="IPR020549">
    <property type="entry name" value="YbeY_CS"/>
</dbReference>
<keyword evidence="2 7" id="KW-0540">Nuclease</keyword>
<evidence type="ECO:0000256" key="5">
    <source>
        <dbReference type="ARBA" id="ARBA00022801"/>
    </source>
</evidence>
<dbReference type="PROSITE" id="PS01306">
    <property type="entry name" value="UPF0054"/>
    <property type="match status" value="1"/>
</dbReference>
<dbReference type="EMBL" id="PEWD01000094">
    <property type="protein sequence ID" value="PIU68195.1"/>
    <property type="molecule type" value="Genomic_DNA"/>
</dbReference>
<dbReference type="Pfam" id="PF02130">
    <property type="entry name" value="YbeY"/>
    <property type="match status" value="1"/>
</dbReference>